<organism evidence="3 4">
    <name type="scientific">Rasamsonia emersonii (strain ATCC 16479 / CBS 393.64 / IMI 116815)</name>
    <dbReference type="NCBI Taxonomy" id="1408163"/>
    <lineage>
        <taxon>Eukaryota</taxon>
        <taxon>Fungi</taxon>
        <taxon>Dikarya</taxon>
        <taxon>Ascomycota</taxon>
        <taxon>Pezizomycotina</taxon>
        <taxon>Eurotiomycetes</taxon>
        <taxon>Eurotiomycetidae</taxon>
        <taxon>Eurotiales</taxon>
        <taxon>Trichocomaceae</taxon>
        <taxon>Rasamsonia</taxon>
    </lineage>
</organism>
<dbReference type="OrthoDB" id="843225at2759"/>
<dbReference type="PANTHER" id="PTHR47815:SF1">
    <property type="entry name" value="UNIVERSAL STRESS PROTEIN A FAMILY PROTEIN C25B2.10"/>
    <property type="match status" value="1"/>
</dbReference>
<feature type="domain" description="UspA" evidence="2">
    <location>
        <begin position="129"/>
        <end position="267"/>
    </location>
</feature>
<evidence type="ECO:0000313" key="3">
    <source>
        <dbReference type="EMBL" id="KKA18183.1"/>
    </source>
</evidence>
<feature type="compositionally biased region" description="Basic and acidic residues" evidence="1">
    <location>
        <begin position="349"/>
        <end position="364"/>
    </location>
</feature>
<gene>
    <name evidence="3" type="ORF">T310_7866</name>
</gene>
<name>A0A0F4YKS5_RASE3</name>
<feature type="region of interest" description="Disordered" evidence="1">
    <location>
        <begin position="349"/>
        <end position="478"/>
    </location>
</feature>
<dbReference type="PANTHER" id="PTHR47815">
    <property type="entry name" value="UNIVERSAL STRESS PROTEIN A FAMILY PROTEIN C25B2.10"/>
    <property type="match status" value="1"/>
</dbReference>
<feature type="compositionally biased region" description="Basic and acidic residues" evidence="1">
    <location>
        <begin position="459"/>
        <end position="469"/>
    </location>
</feature>
<dbReference type="SUPFAM" id="SSF52402">
    <property type="entry name" value="Adenine nucleotide alpha hydrolases-like"/>
    <property type="match status" value="1"/>
</dbReference>
<dbReference type="InterPro" id="IPR006016">
    <property type="entry name" value="UspA"/>
</dbReference>
<dbReference type="InterPro" id="IPR014729">
    <property type="entry name" value="Rossmann-like_a/b/a_fold"/>
</dbReference>
<proteinExistence type="predicted"/>
<comment type="caution">
    <text evidence="3">The sequence shown here is derived from an EMBL/GenBank/DDBJ whole genome shotgun (WGS) entry which is preliminary data.</text>
</comment>
<dbReference type="InterPro" id="IPR006015">
    <property type="entry name" value="Universal_stress_UspA"/>
</dbReference>
<sequence length="478" mass="51847">MSSPQPTEPSSDPNASNQSLGETASSQSNESTPSSRSDGRRISFMGDDFWRKLSGGESETPVAPQPGSQIGQGGTQTQAKQSKRLSSPPPPSKYQRGVSFDTFDNRDATDFSFTLNYKHKNYQASRRSRTFLCGTDQNDYSDFALEWLLDELVDDGDEVVCLRVVEKDSKIASDASVEEGRYRKEAEKLLQQVIRKNRNDEKAISLVLELAVGKVQETIQRMIQIYEPAVLIVGTRGRSLSGMQGLLPGSVSKYCLQHSPIPVIVVRPTQKREKKKKKRLADPTRRSYNNILQLSEKRGSGLFDTNINTDSNIDKQPEEEAAAVAEAVGLPRSFRHSNSDTKLYALAKEAKQQSKGEHEHKNESDVPSTEPIKSPASTVDDENAVVLKSPTLGGLDSAPVSESEDDAATTVQDTSSTTAAAAPESAAPEEAESSAQEHSTSVASPEVATPVDASVETEDAAKSGPEEKGITLSLRNDG</sequence>
<accession>A0A0F4YKS5</accession>
<dbReference type="Proteomes" id="UP000053958">
    <property type="component" value="Unassembled WGS sequence"/>
</dbReference>
<feature type="region of interest" description="Disordered" evidence="1">
    <location>
        <begin position="269"/>
        <end position="289"/>
    </location>
</feature>
<dbReference type="STRING" id="1408163.A0A0F4YKS5"/>
<dbReference type="CDD" id="cd23659">
    <property type="entry name" value="USP_At3g01520-like"/>
    <property type="match status" value="1"/>
</dbReference>
<evidence type="ECO:0000313" key="4">
    <source>
        <dbReference type="Proteomes" id="UP000053958"/>
    </source>
</evidence>
<dbReference type="GeneID" id="25320131"/>
<feature type="region of interest" description="Disordered" evidence="1">
    <location>
        <begin position="1"/>
        <end position="100"/>
    </location>
</feature>
<feature type="compositionally biased region" description="Polar residues" evidence="1">
    <location>
        <begin position="1"/>
        <end position="36"/>
    </location>
</feature>
<feature type="compositionally biased region" description="Low complexity" evidence="1">
    <location>
        <begin position="408"/>
        <end position="426"/>
    </location>
</feature>
<dbReference type="Gene3D" id="3.40.50.620">
    <property type="entry name" value="HUPs"/>
    <property type="match status" value="1"/>
</dbReference>
<dbReference type="AlphaFoldDB" id="A0A0F4YKS5"/>
<reference evidence="3 4" key="1">
    <citation type="submission" date="2015-04" db="EMBL/GenBank/DDBJ databases">
        <authorList>
            <person name="Heijne W.H."/>
            <person name="Fedorova N.D."/>
            <person name="Nierman W.C."/>
            <person name="Vollebregt A.W."/>
            <person name="Zhao Z."/>
            <person name="Wu L."/>
            <person name="Kumar M."/>
            <person name="Stam H."/>
            <person name="van den Berg M.A."/>
            <person name="Pel H.J."/>
        </authorList>
    </citation>
    <scope>NUCLEOTIDE SEQUENCE [LARGE SCALE GENOMIC DNA]</scope>
    <source>
        <strain evidence="3 4">CBS 393.64</strain>
    </source>
</reference>
<dbReference type="EMBL" id="LASV01000486">
    <property type="protein sequence ID" value="KKA18183.1"/>
    <property type="molecule type" value="Genomic_DNA"/>
</dbReference>
<keyword evidence="4" id="KW-1185">Reference proteome</keyword>
<protein>
    <submittedName>
        <fullName evidence="3">Universal stress protein family domain protein</fullName>
    </submittedName>
</protein>
<feature type="compositionally biased region" description="Low complexity" evidence="1">
    <location>
        <begin position="65"/>
        <end position="80"/>
    </location>
</feature>
<dbReference type="Pfam" id="PF00582">
    <property type="entry name" value="Usp"/>
    <property type="match status" value="1"/>
</dbReference>
<evidence type="ECO:0000259" key="2">
    <source>
        <dbReference type="Pfam" id="PF00582"/>
    </source>
</evidence>
<evidence type="ECO:0000256" key="1">
    <source>
        <dbReference type="SAM" id="MobiDB-lite"/>
    </source>
</evidence>
<dbReference type="PRINTS" id="PR01438">
    <property type="entry name" value="UNVRSLSTRESS"/>
</dbReference>
<dbReference type="RefSeq" id="XP_013324795.1">
    <property type="nucleotide sequence ID" value="XM_013469341.1"/>
</dbReference>